<gene>
    <name evidence="1" type="ORF">GL4_2837</name>
</gene>
<dbReference type="AlphaFoldDB" id="A0A0A8K5S9"/>
<dbReference type="KEGG" id="mcg:GL4_2837"/>
<name>A0A0A8K5S9_9HYPH</name>
<dbReference type="EMBL" id="AP014648">
    <property type="protein sequence ID" value="BAQ18270.1"/>
    <property type="molecule type" value="Genomic_DNA"/>
</dbReference>
<dbReference type="HOGENOM" id="CLU_1925097_0_0_5"/>
<proteinExistence type="predicted"/>
<dbReference type="OrthoDB" id="8448333at2"/>
<keyword evidence="2" id="KW-1185">Reference proteome</keyword>
<dbReference type="RefSeq" id="WP_045368348.1">
    <property type="nucleotide sequence ID" value="NZ_AP014648.1"/>
</dbReference>
<sequence length="131" mass="14648">MFKSLTRSLAMLVVIGAMVLPTVALAVLPSREDIAEMQSRLELTPEQIEAIAPILENSMSVRNSTFDKYGVNFETCDRPGALGLIRLNKDMNRINANTRSRLAEILTPPQLREYDKIVAEQTAIVKQQIMC</sequence>
<accession>A0A0A8K5S9</accession>
<organism evidence="1 2">
    <name type="scientific">Methyloceanibacter caenitepidi</name>
    <dbReference type="NCBI Taxonomy" id="1384459"/>
    <lineage>
        <taxon>Bacteria</taxon>
        <taxon>Pseudomonadati</taxon>
        <taxon>Pseudomonadota</taxon>
        <taxon>Alphaproteobacteria</taxon>
        <taxon>Hyphomicrobiales</taxon>
        <taxon>Hyphomicrobiaceae</taxon>
        <taxon>Methyloceanibacter</taxon>
    </lineage>
</organism>
<evidence type="ECO:0000313" key="1">
    <source>
        <dbReference type="EMBL" id="BAQ18270.1"/>
    </source>
</evidence>
<dbReference type="Proteomes" id="UP000031643">
    <property type="component" value="Chromosome"/>
</dbReference>
<reference evidence="1 2" key="1">
    <citation type="submission" date="2014-09" db="EMBL/GenBank/DDBJ databases">
        <title>Genome sequencing of Methyloceanibacter caenitepidi Gela4.</title>
        <authorList>
            <person name="Takeuchi M."/>
            <person name="Susumu S."/>
            <person name="Kamagata Y."/>
            <person name="Oshima K."/>
            <person name="Hattori M."/>
            <person name="Iwasaki W."/>
        </authorList>
    </citation>
    <scope>NUCLEOTIDE SEQUENCE [LARGE SCALE GENOMIC DNA]</scope>
    <source>
        <strain evidence="1 2">Gela4</strain>
    </source>
</reference>
<evidence type="ECO:0000313" key="2">
    <source>
        <dbReference type="Proteomes" id="UP000031643"/>
    </source>
</evidence>
<protein>
    <submittedName>
        <fullName evidence="1">Uncharacterized protein</fullName>
    </submittedName>
</protein>